<accession>X1GJ60</accession>
<organism evidence="1">
    <name type="scientific">marine sediment metagenome</name>
    <dbReference type="NCBI Taxonomy" id="412755"/>
    <lineage>
        <taxon>unclassified sequences</taxon>
        <taxon>metagenomes</taxon>
        <taxon>ecological metagenomes</taxon>
    </lineage>
</organism>
<reference evidence="1" key="1">
    <citation type="journal article" date="2014" name="Front. Microbiol.">
        <title>High frequency of phylogenetically diverse reductive dehalogenase-homologous genes in deep subseafloor sedimentary metagenomes.</title>
        <authorList>
            <person name="Kawai M."/>
            <person name="Futagami T."/>
            <person name="Toyoda A."/>
            <person name="Takaki Y."/>
            <person name="Nishi S."/>
            <person name="Hori S."/>
            <person name="Arai W."/>
            <person name="Tsubouchi T."/>
            <person name="Morono Y."/>
            <person name="Uchiyama I."/>
            <person name="Ito T."/>
            <person name="Fujiyama A."/>
            <person name="Inagaki F."/>
            <person name="Takami H."/>
        </authorList>
    </citation>
    <scope>NUCLEOTIDE SEQUENCE</scope>
    <source>
        <strain evidence="1">Expedition CK06-06</strain>
    </source>
</reference>
<dbReference type="EMBL" id="BARU01009122">
    <property type="protein sequence ID" value="GAH33018.1"/>
    <property type="molecule type" value="Genomic_DNA"/>
</dbReference>
<gene>
    <name evidence="1" type="ORF">S03H2_17652</name>
</gene>
<name>X1GJ60_9ZZZZ</name>
<evidence type="ECO:0000313" key="1">
    <source>
        <dbReference type="EMBL" id="GAH33018.1"/>
    </source>
</evidence>
<dbReference type="AlphaFoldDB" id="X1GJ60"/>
<comment type="caution">
    <text evidence="1">The sequence shown here is derived from an EMBL/GenBank/DDBJ whole genome shotgun (WGS) entry which is preliminary data.</text>
</comment>
<protein>
    <submittedName>
        <fullName evidence="1">Uncharacterized protein</fullName>
    </submittedName>
</protein>
<proteinExistence type="predicted"/>
<sequence length="131" mass="14203">MANERHGLDACVYLGDTPSKLAVASGWTINITGEECEVVRFEDTWKTLLRGIMSGSGSITAYHDQEAKILAALAQTGDEEVVVLYPDCSDKTTYYHGVAYFDFSHTADVGSCQTQTAPFRISGPVNKVGFS</sequence>